<dbReference type="VEuPathDB" id="VectorBase:RPRC004790"/>
<reference evidence="1" key="1">
    <citation type="submission" date="2015-05" db="UniProtKB">
        <authorList>
            <consortium name="EnsemblMetazoa"/>
        </authorList>
    </citation>
    <scope>IDENTIFICATION</scope>
</reference>
<evidence type="ECO:0000313" key="2">
    <source>
        <dbReference type="Proteomes" id="UP000015103"/>
    </source>
</evidence>
<organism evidence="1 2">
    <name type="scientific">Rhodnius prolixus</name>
    <name type="common">Triatomid bug</name>
    <dbReference type="NCBI Taxonomy" id="13249"/>
    <lineage>
        <taxon>Eukaryota</taxon>
        <taxon>Metazoa</taxon>
        <taxon>Ecdysozoa</taxon>
        <taxon>Arthropoda</taxon>
        <taxon>Hexapoda</taxon>
        <taxon>Insecta</taxon>
        <taxon>Pterygota</taxon>
        <taxon>Neoptera</taxon>
        <taxon>Paraneoptera</taxon>
        <taxon>Hemiptera</taxon>
        <taxon>Heteroptera</taxon>
        <taxon>Panheteroptera</taxon>
        <taxon>Cimicomorpha</taxon>
        <taxon>Reduviidae</taxon>
        <taxon>Triatominae</taxon>
        <taxon>Rhodnius</taxon>
    </lineage>
</organism>
<proteinExistence type="predicted"/>
<sequence length="41" mass="4805">MESMLLLEQHSYLYVLYDIFDVISEESTILDLKPQPDTDIS</sequence>
<accession>T1HL66</accession>
<evidence type="ECO:0000313" key="1">
    <source>
        <dbReference type="EnsemblMetazoa" id="RPRC004790-PA"/>
    </source>
</evidence>
<dbReference type="HOGENOM" id="CLU_3280090_0_0_1"/>
<dbReference type="EnsemblMetazoa" id="RPRC004790-RA">
    <property type="protein sequence ID" value="RPRC004790-PA"/>
    <property type="gene ID" value="RPRC004790"/>
</dbReference>
<dbReference type="EMBL" id="ACPB03037834">
    <property type="status" value="NOT_ANNOTATED_CDS"/>
    <property type="molecule type" value="Genomic_DNA"/>
</dbReference>
<name>T1HL66_RHOPR</name>
<dbReference type="AlphaFoldDB" id="T1HL66"/>
<dbReference type="Proteomes" id="UP000015103">
    <property type="component" value="Unassembled WGS sequence"/>
</dbReference>
<keyword evidence="2" id="KW-1185">Reference proteome</keyword>
<dbReference type="InParanoid" id="T1HL66"/>
<protein>
    <submittedName>
        <fullName evidence="1">Uncharacterized protein</fullName>
    </submittedName>
</protein>